<dbReference type="GO" id="GO:0016567">
    <property type="term" value="P:protein ubiquitination"/>
    <property type="evidence" value="ECO:0007669"/>
    <property type="project" value="TreeGrafter"/>
</dbReference>
<feature type="domain" description="E3 ubiquitin-protein ligase RNF220 middle" evidence="3">
    <location>
        <begin position="72"/>
        <end position="341"/>
    </location>
</feature>
<feature type="region of interest" description="Disordered" evidence="1">
    <location>
        <begin position="1"/>
        <end position="70"/>
    </location>
</feature>
<dbReference type="GeneID" id="33572002"/>
<dbReference type="STRING" id="64571.A0A1Y2GND7"/>
<keyword evidence="5" id="KW-1185">Reference proteome</keyword>
<sequence length="514" mass="56822">MDNNTDSFTHTEHSRKDIDDKRQREGEHNNGDEHLVEDEDISIDAEGNDRAPASIFSIPSTPVKRSKRNPSVKCPICHEIVVPGQYEQHYRMELTQLEACASYEIPRGKRGAAIAATKQFTKGKSRGSAADNEKRGVLRDIQKRRAARQNNKEGPFLSSTGHGRRFLDIDLGLTGALNDVLLLGQSEDAPATCFICSERLFGSLDDINNHIDSCLTNPQLPPHSSGRVNISSEAHTPISEEVSMRGSTVTMPNERTADSFEEYTWAGQTRIRATSLFEGGMGALGSGSQPIAASAQEDVDDDLNVEDDEEDEYGGAQFTERDVVMDSADPDAEELREIVLASSSTLTASTQRSSTSGITRHNRRSSEVDIIEENAYPDKIDDEVNEDEDIDLEAIDDENDEKGKEEFKINAMISNAFASGDTRLVIEALRSKIKHLESASKNVPSCLICLEPYTAPLTSIVCWHVHCEGCWMKTLGKFSGCTFQNDFHVELFKSIFSLSSLLTATKYASRLYVI</sequence>
<dbReference type="Proteomes" id="UP000193648">
    <property type="component" value="Unassembled WGS sequence"/>
</dbReference>
<dbReference type="SUPFAM" id="SSF57850">
    <property type="entry name" value="RING/U-box"/>
    <property type="match status" value="1"/>
</dbReference>
<reference evidence="4 5" key="1">
    <citation type="submission" date="2016-07" db="EMBL/GenBank/DDBJ databases">
        <title>Pervasive Adenine N6-methylation of Active Genes in Fungi.</title>
        <authorList>
            <consortium name="DOE Joint Genome Institute"/>
            <person name="Mondo S.J."/>
            <person name="Dannebaum R.O."/>
            <person name="Kuo R.C."/>
            <person name="Labutti K."/>
            <person name="Haridas S."/>
            <person name="Kuo A."/>
            <person name="Salamov A."/>
            <person name="Ahrendt S.R."/>
            <person name="Lipzen A."/>
            <person name="Sullivan W."/>
            <person name="Andreopoulos W.B."/>
            <person name="Clum A."/>
            <person name="Lindquist E."/>
            <person name="Daum C."/>
            <person name="Ramamoorthy G.K."/>
            <person name="Gryganskyi A."/>
            <person name="Culley D."/>
            <person name="Magnuson J.K."/>
            <person name="James T.Y."/>
            <person name="O'Malley M.A."/>
            <person name="Stajich J.E."/>
            <person name="Spatafora J.W."/>
            <person name="Visel A."/>
            <person name="Grigoriev I.V."/>
        </authorList>
    </citation>
    <scope>NUCLEOTIDE SEQUENCE [LARGE SCALE GENOMIC DNA]</scope>
    <source>
        <strain evidence="4 5">NRRL 3116</strain>
    </source>
</reference>
<dbReference type="InterPro" id="IPR031824">
    <property type="entry name" value="RNF220_mid"/>
</dbReference>
<evidence type="ECO:0000259" key="3">
    <source>
        <dbReference type="Pfam" id="PF15926"/>
    </source>
</evidence>
<organism evidence="4 5">
    <name type="scientific">Lobosporangium transversale</name>
    <dbReference type="NCBI Taxonomy" id="64571"/>
    <lineage>
        <taxon>Eukaryota</taxon>
        <taxon>Fungi</taxon>
        <taxon>Fungi incertae sedis</taxon>
        <taxon>Mucoromycota</taxon>
        <taxon>Mortierellomycotina</taxon>
        <taxon>Mortierellomycetes</taxon>
        <taxon>Mortierellales</taxon>
        <taxon>Mortierellaceae</taxon>
        <taxon>Lobosporangium</taxon>
    </lineage>
</organism>
<evidence type="ECO:0000313" key="5">
    <source>
        <dbReference type="Proteomes" id="UP000193648"/>
    </source>
</evidence>
<dbReference type="Pfam" id="PF15926">
    <property type="entry name" value="RNF220"/>
    <property type="match status" value="1"/>
</dbReference>
<feature type="compositionally biased region" description="Basic and acidic residues" evidence="1">
    <location>
        <begin position="9"/>
        <end position="34"/>
    </location>
</feature>
<gene>
    <name evidence="4" type="ORF">BCR41DRAFT_422466</name>
</gene>
<accession>A0A1Y2GND7</accession>
<protein>
    <submittedName>
        <fullName evidence="4">Uncharacterized protein</fullName>
    </submittedName>
</protein>
<proteinExistence type="predicted"/>
<evidence type="ECO:0000259" key="2">
    <source>
        <dbReference type="Pfam" id="PF13923"/>
    </source>
</evidence>
<dbReference type="InterPro" id="IPR001841">
    <property type="entry name" value="Znf_RING"/>
</dbReference>
<dbReference type="RefSeq" id="XP_021881102.1">
    <property type="nucleotide sequence ID" value="XM_022030159.1"/>
</dbReference>
<name>A0A1Y2GND7_9FUNG</name>
<dbReference type="InterPro" id="IPR052443">
    <property type="entry name" value="E3_ubiq-ligase_RNF220-like"/>
</dbReference>
<comment type="caution">
    <text evidence="4">The sequence shown here is derived from an EMBL/GenBank/DDBJ whole genome shotgun (WGS) entry which is preliminary data.</text>
</comment>
<dbReference type="PANTHER" id="PTHR13459:SF1">
    <property type="entry name" value="E3 UBIQUITIN-PROTEIN LIGASE RNF220 ISOFORM X1"/>
    <property type="match status" value="1"/>
</dbReference>
<evidence type="ECO:0000313" key="4">
    <source>
        <dbReference type="EMBL" id="ORZ14970.1"/>
    </source>
</evidence>
<evidence type="ECO:0000256" key="1">
    <source>
        <dbReference type="SAM" id="MobiDB-lite"/>
    </source>
</evidence>
<dbReference type="InParanoid" id="A0A1Y2GND7"/>
<dbReference type="GO" id="GO:0061630">
    <property type="term" value="F:ubiquitin protein ligase activity"/>
    <property type="evidence" value="ECO:0007669"/>
    <property type="project" value="TreeGrafter"/>
</dbReference>
<feature type="domain" description="RING-type" evidence="2">
    <location>
        <begin position="446"/>
        <end position="481"/>
    </location>
</feature>
<dbReference type="Pfam" id="PF13923">
    <property type="entry name" value="zf-C3HC4_2"/>
    <property type="match status" value="1"/>
</dbReference>
<dbReference type="EMBL" id="MCFF01000020">
    <property type="protein sequence ID" value="ORZ14970.1"/>
    <property type="molecule type" value="Genomic_DNA"/>
</dbReference>
<dbReference type="PANTHER" id="PTHR13459">
    <property type="entry name" value="E3 UBIQUITIN-PROTEIN LIGASE RNF220 ISOFORM X1"/>
    <property type="match status" value="1"/>
</dbReference>
<dbReference type="OrthoDB" id="6270329at2759"/>
<dbReference type="AlphaFoldDB" id="A0A1Y2GND7"/>